<dbReference type="Gene3D" id="1.25.40.390">
    <property type="match status" value="1"/>
</dbReference>
<evidence type="ECO:0000256" key="3">
    <source>
        <dbReference type="ARBA" id="ARBA00022729"/>
    </source>
</evidence>
<name>A0A2Z4IEN8_9BACT</name>
<dbReference type="GO" id="GO:0009279">
    <property type="term" value="C:cell outer membrane"/>
    <property type="evidence" value="ECO:0007669"/>
    <property type="project" value="UniProtKB-SubCell"/>
</dbReference>
<keyword evidence="3" id="KW-0732">Signal</keyword>
<evidence type="ECO:0000256" key="2">
    <source>
        <dbReference type="ARBA" id="ARBA00006275"/>
    </source>
</evidence>
<dbReference type="AlphaFoldDB" id="A0A2Z4IEN8"/>
<evidence type="ECO:0000256" key="1">
    <source>
        <dbReference type="ARBA" id="ARBA00004442"/>
    </source>
</evidence>
<dbReference type="Pfam" id="PF14322">
    <property type="entry name" value="SusD-like_3"/>
    <property type="match status" value="1"/>
</dbReference>
<dbReference type="KEGG" id="est:DN752_05080"/>
<organism evidence="8 9">
    <name type="scientific">Echinicola strongylocentroti</name>
    <dbReference type="NCBI Taxonomy" id="1795355"/>
    <lineage>
        <taxon>Bacteria</taxon>
        <taxon>Pseudomonadati</taxon>
        <taxon>Bacteroidota</taxon>
        <taxon>Cytophagia</taxon>
        <taxon>Cytophagales</taxon>
        <taxon>Cyclobacteriaceae</taxon>
        <taxon>Echinicola</taxon>
    </lineage>
</organism>
<dbReference type="OrthoDB" id="621018at2"/>
<accession>A0A2Z4IEN8</accession>
<feature type="domain" description="RagB/SusD" evidence="6">
    <location>
        <begin position="371"/>
        <end position="532"/>
    </location>
</feature>
<dbReference type="InterPro" id="IPR012944">
    <property type="entry name" value="SusD_RagB_dom"/>
</dbReference>
<evidence type="ECO:0000313" key="9">
    <source>
        <dbReference type="Proteomes" id="UP000248688"/>
    </source>
</evidence>
<dbReference type="CDD" id="cd08977">
    <property type="entry name" value="SusD"/>
    <property type="match status" value="1"/>
</dbReference>
<sequence length="532" mass="60093">MANGKVSVSFMYKITSNQMNIMKNHIYKGIFLAALGLNGCNQEFLDQQPPDVISSTTFWQNENDALIGLAGVYSDLQTNFYGITSFANWNSGPKPHTIWDGITDNGYLSRGAGFHSILDGTYSNNGRPEDALISVYAVSYNGIASCNEFLVNIDNVTGVSEAQLNAWKGEVLFIRSYYYYYLAATYGDVPIRTAPSTVENQYSAKNSQSEVFSHILNDLDIAIDYLPQEGYDGHVKKAAAQALKAKVLLYSGENLGEAASAAKAVMESGNYALANDYTTLFFDEEQENNQEVIFSIQYANVPEEAHQRSVQEMIGFWGTMHPTLDLVHSYQCIDGLSISESPLYDSENPMENRDPRMGMSIYQGEWNPFSEIKSQTGFTFIKGISPVVRETLEKPINDGTDFIHLRYADVLLMYAEAKIESNDIDQSVLEAINRVRARAYGVNFLETQQYPAVSTMDQAALREELRYERRVEFLMENSRYFDLKRWGLAVQELDGFDGDPVYARVFKDKHYKWPLPQEALDRNPLLEQNPDY</sequence>
<keyword evidence="5" id="KW-0998">Cell outer membrane</keyword>
<keyword evidence="4" id="KW-0472">Membrane</keyword>
<keyword evidence="9" id="KW-1185">Reference proteome</keyword>
<feature type="domain" description="SusD-like N-terminal" evidence="7">
    <location>
        <begin position="129"/>
        <end position="249"/>
    </location>
</feature>
<evidence type="ECO:0000259" key="7">
    <source>
        <dbReference type="Pfam" id="PF14322"/>
    </source>
</evidence>
<dbReference type="SUPFAM" id="SSF48452">
    <property type="entry name" value="TPR-like"/>
    <property type="match status" value="1"/>
</dbReference>
<dbReference type="Proteomes" id="UP000248688">
    <property type="component" value="Chromosome"/>
</dbReference>
<gene>
    <name evidence="8" type="ORF">DN752_05080</name>
</gene>
<dbReference type="InterPro" id="IPR033985">
    <property type="entry name" value="SusD-like_N"/>
</dbReference>
<comment type="subcellular location">
    <subcellularLocation>
        <location evidence="1">Cell outer membrane</location>
    </subcellularLocation>
</comment>
<evidence type="ECO:0000256" key="4">
    <source>
        <dbReference type="ARBA" id="ARBA00023136"/>
    </source>
</evidence>
<proteinExistence type="inferred from homology"/>
<reference evidence="8 9" key="1">
    <citation type="submission" date="2018-06" db="EMBL/GenBank/DDBJ databases">
        <title>Echinicola strongylocentroti sp. nov., isolated from a sea urchin Strongylocentrotus intermedius.</title>
        <authorList>
            <person name="Bae S.S."/>
        </authorList>
    </citation>
    <scope>NUCLEOTIDE SEQUENCE [LARGE SCALE GENOMIC DNA]</scope>
    <source>
        <strain evidence="8 9">MEBiC08714</strain>
    </source>
</reference>
<dbReference type="Pfam" id="PF07980">
    <property type="entry name" value="SusD_RagB"/>
    <property type="match status" value="1"/>
</dbReference>
<evidence type="ECO:0000313" key="8">
    <source>
        <dbReference type="EMBL" id="AWW29552.1"/>
    </source>
</evidence>
<evidence type="ECO:0008006" key="10">
    <source>
        <dbReference type="Google" id="ProtNLM"/>
    </source>
</evidence>
<comment type="similarity">
    <text evidence="2">Belongs to the SusD family.</text>
</comment>
<protein>
    <recommendedName>
        <fullName evidence="10">RagB/SusD family nutrient uptake outer membrane protein</fullName>
    </recommendedName>
</protein>
<evidence type="ECO:0000256" key="5">
    <source>
        <dbReference type="ARBA" id="ARBA00023237"/>
    </source>
</evidence>
<dbReference type="InterPro" id="IPR011990">
    <property type="entry name" value="TPR-like_helical_dom_sf"/>
</dbReference>
<dbReference type="EMBL" id="CP030041">
    <property type="protein sequence ID" value="AWW29552.1"/>
    <property type="molecule type" value="Genomic_DNA"/>
</dbReference>
<evidence type="ECO:0000259" key="6">
    <source>
        <dbReference type="Pfam" id="PF07980"/>
    </source>
</evidence>